<dbReference type="GO" id="GO:0004308">
    <property type="term" value="F:exo-alpha-sialidase activity"/>
    <property type="evidence" value="ECO:0007669"/>
    <property type="project" value="UniProtKB-EC"/>
</dbReference>
<dbReference type="PANTHER" id="PTHR10628:SF30">
    <property type="entry name" value="EXO-ALPHA-SIALIDASE"/>
    <property type="match status" value="1"/>
</dbReference>
<protein>
    <recommendedName>
        <fullName evidence="3">exo-alpha-sialidase</fullName>
        <ecNumber evidence="3">3.2.1.18</ecNumber>
    </recommendedName>
</protein>
<feature type="domain" description="Sialidase" evidence="4">
    <location>
        <begin position="98"/>
        <end position="400"/>
    </location>
</feature>
<dbReference type="Gene3D" id="2.120.10.10">
    <property type="match status" value="1"/>
</dbReference>
<dbReference type="AlphaFoldDB" id="A0A1T4YKY1"/>
<dbReference type="GO" id="GO:0006689">
    <property type="term" value="P:ganglioside catabolic process"/>
    <property type="evidence" value="ECO:0007669"/>
    <property type="project" value="TreeGrafter"/>
</dbReference>
<organism evidence="5 6">
    <name type="scientific">Prosthecobacter debontii</name>
    <dbReference type="NCBI Taxonomy" id="48467"/>
    <lineage>
        <taxon>Bacteria</taxon>
        <taxon>Pseudomonadati</taxon>
        <taxon>Verrucomicrobiota</taxon>
        <taxon>Verrucomicrobiia</taxon>
        <taxon>Verrucomicrobiales</taxon>
        <taxon>Verrucomicrobiaceae</taxon>
        <taxon>Prosthecobacter</taxon>
    </lineage>
</organism>
<evidence type="ECO:0000313" key="5">
    <source>
        <dbReference type="EMBL" id="SKB02343.1"/>
    </source>
</evidence>
<dbReference type="Pfam" id="PF13088">
    <property type="entry name" value="BNR_2"/>
    <property type="match status" value="1"/>
</dbReference>
<name>A0A1T4YKY1_9BACT</name>
<dbReference type="EC" id="3.2.1.18" evidence="3"/>
<dbReference type="EMBL" id="FUYE01000013">
    <property type="protein sequence ID" value="SKB02343.1"/>
    <property type="molecule type" value="Genomic_DNA"/>
</dbReference>
<dbReference type="GO" id="GO:0009313">
    <property type="term" value="P:oligosaccharide catabolic process"/>
    <property type="evidence" value="ECO:0007669"/>
    <property type="project" value="TreeGrafter"/>
</dbReference>
<keyword evidence="6" id="KW-1185">Reference proteome</keyword>
<evidence type="ECO:0000313" key="6">
    <source>
        <dbReference type="Proteomes" id="UP000190774"/>
    </source>
</evidence>
<comment type="similarity">
    <text evidence="2">Belongs to the glycosyl hydrolase 33 family.</text>
</comment>
<dbReference type="STRING" id="48467.SAMN02745166_03632"/>
<dbReference type="InterPro" id="IPR011040">
    <property type="entry name" value="Sialidase"/>
</dbReference>
<dbReference type="PANTHER" id="PTHR10628">
    <property type="entry name" value="SIALIDASE"/>
    <property type="match status" value="1"/>
</dbReference>
<evidence type="ECO:0000256" key="1">
    <source>
        <dbReference type="ARBA" id="ARBA00000427"/>
    </source>
</evidence>
<evidence type="ECO:0000256" key="2">
    <source>
        <dbReference type="ARBA" id="ARBA00009348"/>
    </source>
</evidence>
<dbReference type="CDD" id="cd15482">
    <property type="entry name" value="Sialidase_non-viral"/>
    <property type="match status" value="1"/>
</dbReference>
<dbReference type="InterPro" id="IPR026856">
    <property type="entry name" value="Sialidase_fam"/>
</dbReference>
<dbReference type="InterPro" id="IPR036278">
    <property type="entry name" value="Sialidase_sf"/>
</dbReference>
<dbReference type="Proteomes" id="UP000190774">
    <property type="component" value="Unassembled WGS sequence"/>
</dbReference>
<evidence type="ECO:0000256" key="3">
    <source>
        <dbReference type="ARBA" id="ARBA00012733"/>
    </source>
</evidence>
<sequence>MGIWLAWVTSEAFIPHRVIWIHTTNRMQIRLFSFALGLFCLASSALAVEPYIEKQDLFVVGEDPAYNIYHIPGVVVTAKGSVLAWCEARKRAAGVSDWDDIRILMRRSTDDGKTWSAPKSIADVPGPKTKNPFAFAMKNVDPKDVTYNNPVMIADKDGTVHMLFCLEYMRAFYQRSTDDGLTWSTPVEITSTFDAFKKDYDWKVLATGPNHSIQLKNGRLVVPVWLSTGTGGNAHRPSVTATIYSDDQGQTWKAGDIAVPCTEEWINPNETVAIELADGRVMLNVRSESKAHRRLVTISPDGATGWSTPRFDDALLEPICMGGIVRYSLAESGGKNRILFSNPHNLSKAKGKEELGKTRDRKNVSVKLSYDEGQTWPVNKTIEPGPSMYSDIAVTPAGTILCFYGSSGSGSSLHHFAGGRLTLARFNLAWLTDGMDGGK</sequence>
<dbReference type="GO" id="GO:0016020">
    <property type="term" value="C:membrane"/>
    <property type="evidence" value="ECO:0007669"/>
    <property type="project" value="TreeGrafter"/>
</dbReference>
<comment type="catalytic activity">
    <reaction evidence="1">
        <text>Hydrolysis of alpha-(2-&gt;3)-, alpha-(2-&gt;6)-, alpha-(2-&gt;8)- glycosidic linkages of terminal sialic acid residues in oligosaccharides, glycoproteins, glycolipids, colominic acid and synthetic substrates.</text>
        <dbReference type="EC" id="3.2.1.18"/>
    </reaction>
</comment>
<accession>A0A1T4YKY1</accession>
<evidence type="ECO:0000259" key="4">
    <source>
        <dbReference type="Pfam" id="PF13088"/>
    </source>
</evidence>
<gene>
    <name evidence="5" type="ORF">SAMN02745166_03632</name>
</gene>
<dbReference type="GO" id="GO:0005737">
    <property type="term" value="C:cytoplasm"/>
    <property type="evidence" value="ECO:0007669"/>
    <property type="project" value="TreeGrafter"/>
</dbReference>
<dbReference type="SUPFAM" id="SSF50939">
    <property type="entry name" value="Sialidases"/>
    <property type="match status" value="1"/>
</dbReference>
<reference evidence="6" key="1">
    <citation type="submission" date="2017-02" db="EMBL/GenBank/DDBJ databases">
        <authorList>
            <person name="Varghese N."/>
            <person name="Submissions S."/>
        </authorList>
    </citation>
    <scope>NUCLEOTIDE SEQUENCE [LARGE SCALE GENOMIC DNA]</scope>
    <source>
        <strain evidence="6">ATCC 700200</strain>
    </source>
</reference>
<proteinExistence type="inferred from homology"/>